<keyword evidence="10" id="KW-1185">Reference proteome</keyword>
<dbReference type="InterPro" id="IPR010291">
    <property type="entry name" value="Ion_channel_UNC-93"/>
</dbReference>
<evidence type="ECO:0000256" key="9">
    <source>
        <dbReference type="SAM" id="Phobius"/>
    </source>
</evidence>
<feature type="transmembrane region" description="Helical" evidence="9">
    <location>
        <begin position="401"/>
        <end position="420"/>
    </location>
</feature>
<dbReference type="InterPro" id="IPR051617">
    <property type="entry name" value="UNC-93-like_regulator"/>
</dbReference>
<dbReference type="SUPFAM" id="SSF103473">
    <property type="entry name" value="MFS general substrate transporter"/>
    <property type="match status" value="1"/>
</dbReference>
<evidence type="ECO:0000256" key="5">
    <source>
        <dbReference type="ARBA" id="ARBA00023136"/>
    </source>
</evidence>
<evidence type="ECO:0000313" key="11">
    <source>
        <dbReference type="WBParaSite" id="Pan_g20005.t1"/>
    </source>
</evidence>
<evidence type="ECO:0000256" key="8">
    <source>
        <dbReference type="ARBA" id="ARBA00041910"/>
    </source>
</evidence>
<accession>A0A7E4VGL8</accession>
<keyword evidence="4 9" id="KW-1133">Transmembrane helix</keyword>
<evidence type="ECO:0000256" key="2">
    <source>
        <dbReference type="ARBA" id="ARBA00009172"/>
    </source>
</evidence>
<keyword evidence="5 9" id="KW-0472">Membrane</keyword>
<evidence type="ECO:0000256" key="3">
    <source>
        <dbReference type="ARBA" id="ARBA00022692"/>
    </source>
</evidence>
<dbReference type="GO" id="GO:0016020">
    <property type="term" value="C:membrane"/>
    <property type="evidence" value="ECO:0007669"/>
    <property type="project" value="UniProtKB-SubCell"/>
</dbReference>
<feature type="transmembrane region" description="Helical" evidence="9">
    <location>
        <begin position="49"/>
        <end position="70"/>
    </location>
</feature>
<organism evidence="10 11">
    <name type="scientific">Panagrellus redivivus</name>
    <name type="common">Microworm</name>
    <dbReference type="NCBI Taxonomy" id="6233"/>
    <lineage>
        <taxon>Eukaryota</taxon>
        <taxon>Metazoa</taxon>
        <taxon>Ecdysozoa</taxon>
        <taxon>Nematoda</taxon>
        <taxon>Chromadorea</taxon>
        <taxon>Rhabditida</taxon>
        <taxon>Tylenchina</taxon>
        <taxon>Panagrolaimomorpha</taxon>
        <taxon>Panagrolaimoidea</taxon>
        <taxon>Panagrolaimidae</taxon>
        <taxon>Panagrellus</taxon>
    </lineage>
</organism>
<dbReference type="AlphaFoldDB" id="A0A7E4VGL8"/>
<feature type="transmembrane region" description="Helical" evidence="9">
    <location>
        <begin position="377"/>
        <end position="395"/>
    </location>
</feature>
<evidence type="ECO:0000313" key="10">
    <source>
        <dbReference type="Proteomes" id="UP000492821"/>
    </source>
</evidence>
<evidence type="ECO:0000256" key="4">
    <source>
        <dbReference type="ARBA" id="ARBA00022989"/>
    </source>
</evidence>
<name>A0A7E4VGL8_PANRE</name>
<sequence length="444" mass="49111">MVEAATLNVIQVSMAFFCILFAFDSASFIQQTVINTKHKQTGITKEAGYYSLAFVYGFYTISNFLAPPVINRLKARWSMAIAGLTYALFQASFLYLNEPALYLTSALMGLGSGVNWTAQGKYLALWSTPKNATKHASLFWGVSRGCLAFGGVFLYVMFHDAGKDMEIADSTIHVLYSITTIVTLIGVVLMATLRMPTDEQIQKSGKVVVLMSTKEILISTFSLLTTRRMQFLLFTFIYTGIELSFWSGIYPTCISFTHQLGHNTKSLIAFNAIAQGMGQGVAGLFFTFMSKQTRKIGRIRIVVAGFIIHICTFIAIYINFPSEAPLNDTDADGFIHPSITIAVVCAFLLGFGDACWNSQIYSYLVVRHNENCTEAFALFKFFQALLTSITFFYGSAIQLEWHMLILTITGILGVYGFIMAERISIALDESCEKASTIDSASIAP</sequence>
<evidence type="ECO:0000256" key="1">
    <source>
        <dbReference type="ARBA" id="ARBA00004141"/>
    </source>
</evidence>
<evidence type="ECO:0000256" key="7">
    <source>
        <dbReference type="ARBA" id="ARBA00040302"/>
    </source>
</evidence>
<feature type="transmembrane region" description="Helical" evidence="9">
    <location>
        <begin position="301"/>
        <end position="322"/>
    </location>
</feature>
<keyword evidence="3 9" id="KW-0812">Transmembrane</keyword>
<dbReference type="WBParaSite" id="Pan_g20005.t1">
    <property type="protein sequence ID" value="Pan_g20005.t1"/>
    <property type="gene ID" value="Pan_g20005"/>
</dbReference>
<feature type="transmembrane region" description="Helical" evidence="9">
    <location>
        <begin position="231"/>
        <end position="249"/>
    </location>
</feature>
<reference evidence="11" key="2">
    <citation type="submission" date="2020-10" db="UniProtKB">
        <authorList>
            <consortium name="WormBaseParasite"/>
        </authorList>
    </citation>
    <scope>IDENTIFICATION</scope>
</reference>
<comment type="similarity">
    <text evidence="2">Belongs to the unc-93 family.</text>
</comment>
<reference evidence="10" key="1">
    <citation type="journal article" date="2013" name="Genetics">
        <title>The draft genome and transcriptome of Panagrellus redivivus are shaped by the harsh demands of a free-living lifestyle.</title>
        <authorList>
            <person name="Srinivasan J."/>
            <person name="Dillman A.R."/>
            <person name="Macchietto M.G."/>
            <person name="Heikkinen L."/>
            <person name="Lakso M."/>
            <person name="Fracchia K.M."/>
            <person name="Antoshechkin I."/>
            <person name="Mortazavi A."/>
            <person name="Wong G."/>
            <person name="Sternberg P.W."/>
        </authorList>
    </citation>
    <scope>NUCLEOTIDE SEQUENCE [LARGE SCALE GENOMIC DNA]</scope>
    <source>
        <strain evidence="10">MT8872</strain>
    </source>
</reference>
<feature type="transmembrane region" description="Helical" evidence="9">
    <location>
        <begin position="138"/>
        <end position="158"/>
    </location>
</feature>
<keyword evidence="6" id="KW-0325">Glycoprotein</keyword>
<dbReference type="PANTHER" id="PTHR23294">
    <property type="entry name" value="ET TRANSLATION PRODUCT-RELATED"/>
    <property type="match status" value="1"/>
</dbReference>
<feature type="transmembrane region" description="Helical" evidence="9">
    <location>
        <begin position="334"/>
        <end position="356"/>
    </location>
</feature>
<feature type="transmembrane region" description="Helical" evidence="9">
    <location>
        <begin position="101"/>
        <end position="118"/>
    </location>
</feature>
<dbReference type="InterPro" id="IPR036259">
    <property type="entry name" value="MFS_trans_sf"/>
</dbReference>
<protein>
    <recommendedName>
        <fullName evidence="7">UNC93-like protein MFSD11</fullName>
    </recommendedName>
    <alternativeName>
        <fullName evidence="8">Major facilitator superfamily domain-containing protein 11</fullName>
    </alternativeName>
</protein>
<comment type="subcellular location">
    <subcellularLocation>
        <location evidence="1">Membrane</location>
        <topology evidence="1">Multi-pass membrane protein</topology>
    </subcellularLocation>
</comment>
<feature type="transmembrane region" description="Helical" evidence="9">
    <location>
        <begin position="269"/>
        <end position="289"/>
    </location>
</feature>
<dbReference type="Pfam" id="PF05978">
    <property type="entry name" value="UNC-93"/>
    <property type="match status" value="1"/>
</dbReference>
<dbReference type="PANTHER" id="PTHR23294:SF0">
    <property type="entry name" value="UNC93-LIKE PROTEIN MFSD11"/>
    <property type="match status" value="1"/>
</dbReference>
<evidence type="ECO:0000256" key="6">
    <source>
        <dbReference type="ARBA" id="ARBA00023180"/>
    </source>
</evidence>
<dbReference type="Proteomes" id="UP000492821">
    <property type="component" value="Unassembled WGS sequence"/>
</dbReference>
<dbReference type="Gene3D" id="1.20.1250.20">
    <property type="entry name" value="MFS general substrate transporter like domains"/>
    <property type="match status" value="1"/>
</dbReference>
<proteinExistence type="inferred from homology"/>
<feature type="transmembrane region" description="Helical" evidence="9">
    <location>
        <begin position="170"/>
        <end position="193"/>
    </location>
</feature>
<feature type="transmembrane region" description="Helical" evidence="9">
    <location>
        <begin position="7"/>
        <end position="29"/>
    </location>
</feature>